<dbReference type="EMBL" id="LUCM01006754">
    <property type="protein sequence ID" value="KAA0190826.1"/>
    <property type="molecule type" value="Genomic_DNA"/>
</dbReference>
<comment type="similarity">
    <text evidence="1">Belongs to the carnitine/choline acetyltransferase family.</text>
</comment>
<dbReference type="Gene3D" id="3.30.559.70">
    <property type="entry name" value="Choline/Carnitine o-acyltransferase, domain 2"/>
    <property type="match status" value="1"/>
</dbReference>
<gene>
    <name evidence="6" type="ORF">FBUS_03040</name>
</gene>
<dbReference type="Proteomes" id="UP000728185">
    <property type="component" value="Unassembled WGS sequence"/>
</dbReference>
<feature type="domain" description="Choline/carnitine acyltransferase" evidence="5">
    <location>
        <begin position="52"/>
        <end position="664"/>
    </location>
</feature>
<evidence type="ECO:0000259" key="5">
    <source>
        <dbReference type="Pfam" id="PF00755"/>
    </source>
</evidence>
<name>A0A8E0VKI5_9TREM</name>
<feature type="active site" description="Proton acceptor" evidence="4">
    <location>
        <position position="372"/>
    </location>
</feature>
<keyword evidence="7" id="KW-1185">Reference proteome</keyword>
<protein>
    <submittedName>
        <fullName evidence="6">Carnitine palmitoyltransferase II</fullName>
    </submittedName>
</protein>
<evidence type="ECO:0000256" key="1">
    <source>
        <dbReference type="ARBA" id="ARBA00005232"/>
    </source>
</evidence>
<dbReference type="PANTHER" id="PTHR22589">
    <property type="entry name" value="CARNITINE O-ACYLTRANSFERASE"/>
    <property type="match status" value="1"/>
</dbReference>
<dbReference type="Gene3D" id="3.30.559.10">
    <property type="entry name" value="Chloramphenicol acetyltransferase-like domain"/>
    <property type="match status" value="1"/>
</dbReference>
<evidence type="ECO:0000256" key="4">
    <source>
        <dbReference type="PIRSR" id="PIRSR600542-1"/>
    </source>
</evidence>
<keyword evidence="2" id="KW-0808">Transferase</keyword>
<evidence type="ECO:0000313" key="6">
    <source>
        <dbReference type="EMBL" id="KAA0190826.1"/>
    </source>
</evidence>
<dbReference type="Pfam" id="PF00755">
    <property type="entry name" value="Carn_acyltransf"/>
    <property type="match status" value="1"/>
</dbReference>
<dbReference type="GO" id="GO:0005739">
    <property type="term" value="C:mitochondrion"/>
    <property type="evidence" value="ECO:0007669"/>
    <property type="project" value="TreeGrafter"/>
</dbReference>
<evidence type="ECO:0000256" key="3">
    <source>
        <dbReference type="ARBA" id="ARBA00023315"/>
    </source>
</evidence>
<reference evidence="6" key="1">
    <citation type="submission" date="2019-05" db="EMBL/GenBank/DDBJ databases">
        <title>Annotation for the trematode Fasciolopsis buski.</title>
        <authorList>
            <person name="Choi Y.-J."/>
        </authorList>
    </citation>
    <scope>NUCLEOTIDE SEQUENCE</scope>
    <source>
        <strain evidence="6">HT</strain>
        <tissue evidence="6">Whole worm</tissue>
    </source>
</reference>
<sequence length="683" mass="76638">MERIKRCCLLCNDSIRLSTSTVRRIVYSKRNCALLKSIIPTDHFQYSLPTLKVPKLEETVAKYLESQAAIVDKEQLRKTADFATRFLKSDGPTLQRELTEYARSNRHTSYITKMWFDMYLSDRRPVVITHNPVIVFKNTSLSTAYERPCIRAANLIHGIIQFANLLDSNTLEPEIFHLNPEKSNTYLFHQTMRRMPKAFSTYAAYLFKAYPLDMSQYPSMFRGTRIPKPVRDELFSDPSAKHIIVIHKGQTYVFDVIDEHGKSISPKQLAINLEFIIAQPNLPHSPGVGTITTMPRDDAFKVRQRLCHMGNEANLNLIDSAFITLVLDEADLSKPSDIVHNFLTGPSESRWFDKPISLIVDRRGQAAINFEHSWGDGVAVLRLCNEIYTASETSPALNPTDLPDLTAQPSASSVRRLEWIVDNRTAIEFLGPARLAYNRRRDNLTFDWVSIADGLNRQICKEAGLGADAMMQLAFQIAYNRVHGVPAATYESCSTAAFKHGRTETIRSATVETLRCVELMRRPLGEVVSSPGSNKPASNAVSEAELYSALVSCSSKHNKLMREAVMGQGWDRHLFALHRLAMHKHANGSPMPDLFLDDNYVHINRIVLSTSTLSSPALSMGGFGPTTYDGYGIGYMVQDDQCGVIVSSWRDAPTASATDFTQAFCDCANTITSVIRSKLHRPS</sequence>
<evidence type="ECO:0000313" key="7">
    <source>
        <dbReference type="Proteomes" id="UP000728185"/>
    </source>
</evidence>
<dbReference type="PANTHER" id="PTHR22589:SF16">
    <property type="entry name" value="CARNITINE O-PALMITOYLTRANSFERASE 2, MITOCHONDRIAL"/>
    <property type="match status" value="1"/>
</dbReference>
<dbReference type="SUPFAM" id="SSF52777">
    <property type="entry name" value="CoA-dependent acyltransferases"/>
    <property type="match status" value="2"/>
</dbReference>
<dbReference type="InterPro" id="IPR039551">
    <property type="entry name" value="Cho/carn_acyl_trans"/>
</dbReference>
<dbReference type="GO" id="GO:0006635">
    <property type="term" value="P:fatty acid beta-oxidation"/>
    <property type="evidence" value="ECO:0007669"/>
    <property type="project" value="TreeGrafter"/>
</dbReference>
<accession>A0A8E0VKI5</accession>
<dbReference type="InterPro" id="IPR042231">
    <property type="entry name" value="Cho/carn_acyl_trans_2"/>
</dbReference>
<keyword evidence="3" id="KW-0012">Acyltransferase</keyword>
<dbReference type="GO" id="GO:0004095">
    <property type="term" value="F:carnitine O-palmitoyltransferase activity"/>
    <property type="evidence" value="ECO:0007669"/>
    <property type="project" value="TreeGrafter"/>
</dbReference>
<proteinExistence type="inferred from homology"/>
<dbReference type="AlphaFoldDB" id="A0A8E0VKI5"/>
<evidence type="ECO:0000256" key="2">
    <source>
        <dbReference type="ARBA" id="ARBA00022679"/>
    </source>
</evidence>
<comment type="caution">
    <text evidence="6">The sequence shown here is derived from an EMBL/GenBank/DDBJ whole genome shotgun (WGS) entry which is preliminary data.</text>
</comment>
<dbReference type="Gene3D" id="1.20.1280.180">
    <property type="match status" value="1"/>
</dbReference>
<dbReference type="InterPro" id="IPR023213">
    <property type="entry name" value="CAT-like_dom_sf"/>
</dbReference>
<organism evidence="6 7">
    <name type="scientific">Fasciolopsis buskii</name>
    <dbReference type="NCBI Taxonomy" id="27845"/>
    <lineage>
        <taxon>Eukaryota</taxon>
        <taxon>Metazoa</taxon>
        <taxon>Spiralia</taxon>
        <taxon>Lophotrochozoa</taxon>
        <taxon>Platyhelminthes</taxon>
        <taxon>Trematoda</taxon>
        <taxon>Digenea</taxon>
        <taxon>Plagiorchiida</taxon>
        <taxon>Echinostomata</taxon>
        <taxon>Echinostomatoidea</taxon>
        <taxon>Fasciolidae</taxon>
        <taxon>Fasciolopsis</taxon>
    </lineage>
</organism>
<dbReference type="InterPro" id="IPR000542">
    <property type="entry name" value="Carn_acyl_trans"/>
</dbReference>
<dbReference type="OrthoDB" id="240216at2759"/>